<organism evidence="2 3">
    <name type="scientific">Vitrella brassicaformis (strain CCMP3155)</name>
    <dbReference type="NCBI Taxonomy" id="1169540"/>
    <lineage>
        <taxon>Eukaryota</taxon>
        <taxon>Sar</taxon>
        <taxon>Alveolata</taxon>
        <taxon>Colpodellida</taxon>
        <taxon>Vitrellaceae</taxon>
        <taxon>Vitrella</taxon>
    </lineage>
</organism>
<dbReference type="VEuPathDB" id="CryptoDB:Vbra_9346"/>
<dbReference type="AlphaFoldDB" id="A0A0G4FLY5"/>
<feature type="region of interest" description="Disordered" evidence="1">
    <location>
        <begin position="645"/>
        <end position="693"/>
    </location>
</feature>
<dbReference type="InParanoid" id="A0A0G4FLY5"/>
<name>A0A0G4FLY5_VITBC</name>
<sequence length="693" mass="74384">MSFHSSTAPAESGHPYHSSAVAPQASLAPPDIAFFAQESTATAGRKKKKNNSKAAKGLDEKRQYKRRGVPQFFNPRIQKVFVDADGCLQHFHGLGKSQGYVKVARSLCGGGTLLKCSCERMWGVCRSQVEGHPGLHSVIRGALRHTDCANFPLEEFYREAALMWAESAQSNHVRLLLVTAESFLRDFEGGHQAYMLLLPCPECSSIVRPTDDMSCPVCDEHLPPRSVFLQTAILSTNPPRPLQSAPVNTTLQPGPAPAPPDSPASSSPSHESPSYPHQHQQGPYAAVPGPPSHMGWGVGVGGLQEGDIKGEHEAGPSKRLAGCPCDRGLSVSSQLSSIGSISNNASTVPSGSTNSGGHPQPDGAPSRQRLLYINPGTINPSGGEVVICVKKDIKPDAYDQVLIHLVSTNGQVVTLRPKGIRKERKLSVQIPALPAADYDVRLAYGCKVLHGAIPLGVRDNSDSEGCSEEGDRFVPDEQPACVPPDRYLFSPSASAPSYADPSRVKAEMMRPPPVPLGVLNIPPPSHWPHPAPHIATHGPMGEEMDSKPPRLDLSSESSNEPTPKMANARSMMPMQRRAFRPWVGGTSGMPPGMVEGARAVMEELKREGFLGIEGMGLHQGGRNSAEDDFERSVWRSASEGYQHDAHSMQCDDPEPMGLQPDAAMLPNLPPPPSLFDPHAAPFGLPPLNDMDCS</sequence>
<feature type="compositionally biased region" description="Polar residues" evidence="1">
    <location>
        <begin position="343"/>
        <end position="357"/>
    </location>
</feature>
<accession>A0A0G4FLY5</accession>
<feature type="compositionally biased region" description="Basic and acidic residues" evidence="1">
    <location>
        <begin position="306"/>
        <end position="316"/>
    </location>
</feature>
<feature type="region of interest" description="Disordered" evidence="1">
    <location>
        <begin position="238"/>
        <end position="322"/>
    </location>
</feature>
<feature type="region of interest" description="Disordered" evidence="1">
    <location>
        <begin position="1"/>
        <end position="21"/>
    </location>
</feature>
<evidence type="ECO:0000256" key="1">
    <source>
        <dbReference type="SAM" id="MobiDB-lite"/>
    </source>
</evidence>
<dbReference type="EMBL" id="CDMY01000464">
    <property type="protein sequence ID" value="CEM15038.1"/>
    <property type="molecule type" value="Genomic_DNA"/>
</dbReference>
<feature type="compositionally biased region" description="Low complexity" evidence="1">
    <location>
        <begin position="263"/>
        <end position="276"/>
    </location>
</feature>
<keyword evidence="3" id="KW-1185">Reference proteome</keyword>
<feature type="region of interest" description="Disordered" evidence="1">
    <location>
        <begin position="540"/>
        <end position="566"/>
    </location>
</feature>
<protein>
    <submittedName>
        <fullName evidence="2">Uncharacterized protein</fullName>
    </submittedName>
</protein>
<dbReference type="OrthoDB" id="445444at2759"/>
<feature type="region of interest" description="Disordered" evidence="1">
    <location>
        <begin position="40"/>
        <end position="61"/>
    </location>
</feature>
<gene>
    <name evidence="2" type="ORF">Vbra_9346</name>
</gene>
<feature type="region of interest" description="Disordered" evidence="1">
    <location>
        <begin position="336"/>
        <end position="368"/>
    </location>
</feature>
<proteinExistence type="predicted"/>
<evidence type="ECO:0000313" key="3">
    <source>
        <dbReference type="Proteomes" id="UP000041254"/>
    </source>
</evidence>
<evidence type="ECO:0000313" key="2">
    <source>
        <dbReference type="EMBL" id="CEM15038.1"/>
    </source>
</evidence>
<reference evidence="2 3" key="1">
    <citation type="submission" date="2014-11" db="EMBL/GenBank/DDBJ databases">
        <authorList>
            <person name="Zhu J."/>
            <person name="Qi W."/>
            <person name="Song R."/>
        </authorList>
    </citation>
    <scope>NUCLEOTIDE SEQUENCE [LARGE SCALE GENOMIC DNA]</scope>
</reference>
<dbReference type="Proteomes" id="UP000041254">
    <property type="component" value="Unassembled WGS sequence"/>
</dbReference>